<dbReference type="SUPFAM" id="SSF53383">
    <property type="entry name" value="PLP-dependent transferases"/>
    <property type="match status" value="1"/>
</dbReference>
<organism evidence="9 10">
    <name type="scientific">Micavibrio aeruginosavorus</name>
    <dbReference type="NCBI Taxonomy" id="349221"/>
    <lineage>
        <taxon>Bacteria</taxon>
        <taxon>Pseudomonadati</taxon>
        <taxon>Bdellovibrionota</taxon>
        <taxon>Bdellovibrionia</taxon>
        <taxon>Bdellovibrionales</taxon>
        <taxon>Pseudobdellovibrionaceae</taxon>
        <taxon>Micavibrio</taxon>
    </lineage>
</organism>
<evidence type="ECO:0000256" key="1">
    <source>
        <dbReference type="ARBA" id="ARBA00001933"/>
    </source>
</evidence>
<dbReference type="InterPro" id="IPR000192">
    <property type="entry name" value="Aminotrans_V_dom"/>
</dbReference>
<dbReference type="GO" id="GO:0006534">
    <property type="term" value="P:cysteine metabolic process"/>
    <property type="evidence" value="ECO:0007669"/>
    <property type="project" value="InterPro"/>
</dbReference>
<dbReference type="SUPFAM" id="SSF52980">
    <property type="entry name" value="Restriction endonuclease-like"/>
    <property type="match status" value="1"/>
</dbReference>
<evidence type="ECO:0000256" key="4">
    <source>
        <dbReference type="ARBA" id="ARBA00022679"/>
    </source>
</evidence>
<feature type="domain" description="Aminotransferase class V" evidence="7">
    <location>
        <begin position="142"/>
        <end position="513"/>
    </location>
</feature>
<dbReference type="CDD" id="cd01038">
    <property type="entry name" value="Endonuclease_DUF559"/>
    <property type="match status" value="1"/>
</dbReference>
<gene>
    <name evidence="9" type="ORF">DI586_08915</name>
</gene>
<comment type="catalytic activity">
    <reaction evidence="6">
        <text>(sulfur carrier)-H + L-cysteine = (sulfur carrier)-SH + L-alanine</text>
        <dbReference type="Rhea" id="RHEA:43892"/>
        <dbReference type="Rhea" id="RHEA-COMP:14737"/>
        <dbReference type="Rhea" id="RHEA-COMP:14739"/>
        <dbReference type="ChEBI" id="CHEBI:29917"/>
        <dbReference type="ChEBI" id="CHEBI:35235"/>
        <dbReference type="ChEBI" id="CHEBI:57972"/>
        <dbReference type="ChEBI" id="CHEBI:64428"/>
        <dbReference type="EC" id="2.8.1.7"/>
    </reaction>
</comment>
<dbReference type="InterPro" id="IPR007569">
    <property type="entry name" value="DUF559"/>
</dbReference>
<dbReference type="CDD" id="cd06453">
    <property type="entry name" value="SufS_like"/>
    <property type="match status" value="1"/>
</dbReference>
<proteinExistence type="inferred from homology"/>
<comment type="similarity">
    <text evidence="2">Belongs to the class-V pyridoxal-phosphate-dependent aminotransferase family. Csd subfamily.</text>
</comment>
<evidence type="ECO:0000256" key="2">
    <source>
        <dbReference type="ARBA" id="ARBA00010447"/>
    </source>
</evidence>
<evidence type="ECO:0000313" key="10">
    <source>
        <dbReference type="Proteomes" id="UP000249739"/>
    </source>
</evidence>
<evidence type="ECO:0000256" key="6">
    <source>
        <dbReference type="ARBA" id="ARBA00050776"/>
    </source>
</evidence>
<dbReference type="Pfam" id="PF04480">
    <property type="entry name" value="DUF559"/>
    <property type="match status" value="1"/>
</dbReference>
<dbReference type="InterPro" id="IPR011335">
    <property type="entry name" value="Restrct_endonuc-II-like"/>
</dbReference>
<dbReference type="Gene3D" id="3.40.640.10">
    <property type="entry name" value="Type I PLP-dependent aspartate aminotransferase-like (Major domain)"/>
    <property type="match status" value="1"/>
</dbReference>
<dbReference type="NCBIfam" id="TIGR01979">
    <property type="entry name" value="sufS"/>
    <property type="match status" value="1"/>
</dbReference>
<dbReference type="Proteomes" id="UP000249739">
    <property type="component" value="Unassembled WGS sequence"/>
</dbReference>
<dbReference type="PANTHER" id="PTHR43586">
    <property type="entry name" value="CYSTEINE DESULFURASE"/>
    <property type="match status" value="1"/>
</dbReference>
<dbReference type="GO" id="GO:0030170">
    <property type="term" value="F:pyridoxal phosphate binding"/>
    <property type="evidence" value="ECO:0007669"/>
    <property type="project" value="InterPro"/>
</dbReference>
<protein>
    <recommendedName>
        <fullName evidence="3">cysteine desulfurase</fullName>
        <ecNumber evidence="3">2.8.1.7</ecNumber>
    </recommendedName>
</protein>
<dbReference type="InterPro" id="IPR010970">
    <property type="entry name" value="Cys_dSase_SufS"/>
</dbReference>
<dbReference type="InterPro" id="IPR015421">
    <property type="entry name" value="PyrdxlP-dep_Trfase_major"/>
</dbReference>
<feature type="domain" description="DUF559" evidence="8">
    <location>
        <begin position="4"/>
        <end position="109"/>
    </location>
</feature>
<dbReference type="Gene3D" id="3.40.960.10">
    <property type="entry name" value="VSR Endonuclease"/>
    <property type="match status" value="1"/>
</dbReference>
<accession>A0A2W5FIK4</accession>
<dbReference type="AlphaFoldDB" id="A0A2W5FIK4"/>
<comment type="cofactor">
    <cofactor evidence="1">
        <name>pyridoxal 5'-phosphate</name>
        <dbReference type="ChEBI" id="CHEBI:597326"/>
    </cofactor>
</comment>
<dbReference type="InterPro" id="IPR015424">
    <property type="entry name" value="PyrdxlP-dep_Trfase"/>
</dbReference>
<comment type="caution">
    <text evidence="9">The sequence shown here is derived from an EMBL/GenBank/DDBJ whole genome shotgun (WGS) entry which is preliminary data.</text>
</comment>
<dbReference type="Gene3D" id="3.90.1150.10">
    <property type="entry name" value="Aspartate Aminotransferase, domain 1"/>
    <property type="match status" value="1"/>
</dbReference>
<dbReference type="EMBL" id="QFOT01000111">
    <property type="protein sequence ID" value="PZP54763.1"/>
    <property type="molecule type" value="Genomic_DNA"/>
</dbReference>
<evidence type="ECO:0000313" key="9">
    <source>
        <dbReference type="EMBL" id="PZP54763.1"/>
    </source>
</evidence>
<evidence type="ECO:0000259" key="8">
    <source>
        <dbReference type="Pfam" id="PF04480"/>
    </source>
</evidence>
<dbReference type="InterPro" id="IPR047216">
    <property type="entry name" value="Endonuclease_DUF559_bact"/>
</dbReference>
<dbReference type="GO" id="GO:0031071">
    <property type="term" value="F:cysteine desulfurase activity"/>
    <property type="evidence" value="ECO:0007669"/>
    <property type="project" value="UniProtKB-EC"/>
</dbReference>
<reference evidence="9 10" key="1">
    <citation type="submission" date="2017-08" db="EMBL/GenBank/DDBJ databases">
        <title>Infants hospitalized years apart are colonized by the same room-sourced microbial strains.</title>
        <authorList>
            <person name="Brooks B."/>
            <person name="Olm M.R."/>
            <person name="Firek B.A."/>
            <person name="Baker R."/>
            <person name="Thomas B.C."/>
            <person name="Morowitz M.J."/>
            <person name="Banfield J.F."/>
        </authorList>
    </citation>
    <scope>NUCLEOTIDE SEQUENCE [LARGE SCALE GENOMIC DNA]</scope>
    <source>
        <strain evidence="9">S2_006_000_R2_64</strain>
    </source>
</reference>
<keyword evidence="5" id="KW-0663">Pyridoxal phosphate</keyword>
<evidence type="ECO:0000256" key="3">
    <source>
        <dbReference type="ARBA" id="ARBA00012239"/>
    </source>
</evidence>
<evidence type="ECO:0000256" key="5">
    <source>
        <dbReference type="ARBA" id="ARBA00022898"/>
    </source>
</evidence>
<name>A0A2W5FIK4_9BACT</name>
<dbReference type="InterPro" id="IPR015422">
    <property type="entry name" value="PyrdxlP-dep_Trfase_small"/>
</dbReference>
<sequence length="525" mass="58762">MTRQKTEFSQKLRTEMTPPEQKLWLALRHDQLGLRCRRQHAIGPYIADFYFPSIKLVVELDGETHVSDEQKSYDEARTKYFESNGIRTLRFWNNEVLTNIEGVVETLSLSLNPSPSQVREREALWRDDFPSMSSMMNGKPLVYLDTGASAQKPQIVIDAMTKAMSEQYANIHRGLYKFSAQKTQEFEAVRHKVADFLGVEDENCIVFTRNATESVNLVAQAYGRKFLKAGDEIILSEMEHHANMVPWAMLRDQIGVVIKYISVLEDGSLDMESYKNLLSDKTKFVSVTHISNALGTINDVAAISKIARDYNPDIKIMFDGSQAVVHAAVDLKSFDPDFYVFTGHKLYGPTGVGVLYGRYELLEAMDPYQGGGDMIETVALDEVTYKSAPAKFEAGTPAIAEVIALGAAIDYVSSIGMENIAAHEQELLRYATEELQKFDGLHIFGTVASKAAIISFTMNEAHPSDIAMVLDQMGIAVRTGHHCCMPLMAKFKVDATVRVSFGLYNTKEDIERLVEALQKVKSLFA</sequence>
<dbReference type="EC" id="2.8.1.7" evidence="3"/>
<keyword evidence="4" id="KW-0808">Transferase</keyword>
<evidence type="ECO:0000259" key="7">
    <source>
        <dbReference type="Pfam" id="PF00266"/>
    </source>
</evidence>
<dbReference type="Pfam" id="PF00266">
    <property type="entry name" value="Aminotran_5"/>
    <property type="match status" value="1"/>
</dbReference>
<dbReference type="PANTHER" id="PTHR43586:SF8">
    <property type="entry name" value="CYSTEINE DESULFURASE 1, CHLOROPLASTIC"/>
    <property type="match status" value="1"/>
</dbReference>